<dbReference type="KEGG" id="mrtj:KHC33_09470"/>
<dbReference type="InterPro" id="IPR029063">
    <property type="entry name" value="SAM-dependent_MTases_sf"/>
</dbReference>
<evidence type="ECO:0000313" key="5">
    <source>
        <dbReference type="EMBL" id="QVV87596.1"/>
    </source>
</evidence>
<dbReference type="CDD" id="cd02440">
    <property type="entry name" value="AdoMet_MTases"/>
    <property type="match status" value="1"/>
</dbReference>
<dbReference type="PANTHER" id="PTHR23245">
    <property type="entry name" value="TRNA METHYLTRANSFERASE"/>
    <property type="match status" value="1"/>
</dbReference>
<organism evidence="5 6">
    <name type="scientific">Methanospirillum purgamenti</name>
    <dbReference type="NCBI Taxonomy" id="2834276"/>
    <lineage>
        <taxon>Archaea</taxon>
        <taxon>Methanobacteriati</taxon>
        <taxon>Methanobacteriota</taxon>
        <taxon>Stenosarchaea group</taxon>
        <taxon>Methanomicrobia</taxon>
        <taxon>Methanomicrobiales</taxon>
        <taxon>Methanospirillaceae</taxon>
        <taxon>Methanospirillum</taxon>
    </lineage>
</organism>
<dbReference type="Proteomes" id="UP000680656">
    <property type="component" value="Chromosome"/>
</dbReference>
<dbReference type="EMBL" id="CP075546">
    <property type="protein sequence ID" value="QVV87596.1"/>
    <property type="molecule type" value="Genomic_DNA"/>
</dbReference>
<dbReference type="GO" id="GO:0008175">
    <property type="term" value="F:tRNA methyltransferase activity"/>
    <property type="evidence" value="ECO:0007669"/>
    <property type="project" value="TreeGrafter"/>
</dbReference>
<dbReference type="AlphaFoldDB" id="A0A8E7AY33"/>
<dbReference type="GO" id="GO:0030488">
    <property type="term" value="P:tRNA methylation"/>
    <property type="evidence" value="ECO:0007669"/>
    <property type="project" value="TreeGrafter"/>
</dbReference>
<keyword evidence="2" id="KW-0949">S-adenosyl-L-methionine</keyword>
<dbReference type="SUPFAM" id="SSF53335">
    <property type="entry name" value="S-adenosyl-L-methionine-dependent methyltransferases"/>
    <property type="match status" value="1"/>
</dbReference>
<protein>
    <submittedName>
        <fullName evidence="5">Methyltransferase</fullName>
    </submittedName>
</protein>
<keyword evidence="6" id="KW-1185">Reference proteome</keyword>
<evidence type="ECO:0000259" key="4">
    <source>
        <dbReference type="PROSITE" id="PS51684"/>
    </source>
</evidence>
<feature type="domain" description="SAM-dependent methyltransferase TRM5/TYW2-type" evidence="4">
    <location>
        <begin position="57"/>
        <end position="288"/>
    </location>
</feature>
<dbReference type="RefSeq" id="WP_214418416.1">
    <property type="nucleotide sequence ID" value="NZ_JAXCMI010000016.1"/>
</dbReference>
<dbReference type="Pfam" id="PF02475">
    <property type="entry name" value="TRM5-TYW2_MTfase"/>
    <property type="match status" value="1"/>
</dbReference>
<keyword evidence="5" id="KW-0489">Methyltransferase</keyword>
<keyword evidence="3" id="KW-0819">tRNA processing</keyword>
<evidence type="ECO:0000256" key="2">
    <source>
        <dbReference type="ARBA" id="ARBA00022691"/>
    </source>
</evidence>
<dbReference type="PANTHER" id="PTHR23245:SF31">
    <property type="entry name" value="TRNA WYBUTOSINE-SYNTHESIZING PROTEIN 3 HOMOLOG"/>
    <property type="match status" value="1"/>
</dbReference>
<name>A0A8E7AY33_9EURY</name>
<evidence type="ECO:0000256" key="1">
    <source>
        <dbReference type="ARBA" id="ARBA00022679"/>
    </source>
</evidence>
<proteinExistence type="predicted"/>
<dbReference type="Gene3D" id="3.40.50.150">
    <property type="entry name" value="Vaccinia Virus protein VP39"/>
    <property type="match status" value="1"/>
</dbReference>
<dbReference type="GO" id="GO:0005737">
    <property type="term" value="C:cytoplasm"/>
    <property type="evidence" value="ECO:0007669"/>
    <property type="project" value="TreeGrafter"/>
</dbReference>
<dbReference type="PROSITE" id="PS51684">
    <property type="entry name" value="SAM_MT_TRM5_TYW2"/>
    <property type="match status" value="1"/>
</dbReference>
<evidence type="ECO:0000256" key="3">
    <source>
        <dbReference type="ARBA" id="ARBA00022694"/>
    </source>
</evidence>
<gene>
    <name evidence="5" type="ORF">KHC33_09470</name>
</gene>
<dbReference type="GO" id="GO:0031591">
    <property type="term" value="P:wybutosine biosynthetic process"/>
    <property type="evidence" value="ECO:0007669"/>
    <property type="project" value="TreeGrafter"/>
</dbReference>
<accession>A0A8E7AY33</accession>
<dbReference type="InterPro" id="IPR056743">
    <property type="entry name" value="TRM5-TYW2-like_MTfase"/>
</dbReference>
<reference evidence="5 6" key="1">
    <citation type="submission" date="2021-05" db="EMBL/GenBank/DDBJ databases">
        <title>A novel Methanospirillum isolate from a pyrite-forming mixed culture.</title>
        <authorList>
            <person name="Bunk B."/>
            <person name="Sproer C."/>
            <person name="Spring S."/>
            <person name="Pester M."/>
        </authorList>
    </citation>
    <scope>NUCLEOTIDE SEQUENCE [LARGE SCALE GENOMIC DNA]</scope>
    <source>
        <strain evidence="5 6">J.3.6.1-F.2.7.3</strain>
    </source>
</reference>
<evidence type="ECO:0000313" key="6">
    <source>
        <dbReference type="Proteomes" id="UP000680656"/>
    </source>
</evidence>
<keyword evidence="1 5" id="KW-0808">Transferase</keyword>
<sequence>MNVREIPSRDIKKYTSASWVDTTRKPYVYGETAYIPVKDGYPYSGIIPERKRNGRGFQKIGPIIAFHGSEPLDSDINEVIRLHNPQAVIWYRGHNGDMRIPDTTTLYGVTGDILHKESGIKYHLDPTRVMFSQGNREEKKRIANLVQPGEQVCDMFAGIGYFTLPLAKAGAHVHAIEINPDSITYLKKNILENKLTSCITVTQGDCRDNLAGPYDRIHMGFYEAVRFLSIALDHVQSGTMLHVHSIGNTTDKIERILMESGYEATCQHLAIKKIGPGKVHTVTDVRIS</sequence>
<dbReference type="InterPro" id="IPR030382">
    <property type="entry name" value="MeTrfase_TRM5/TYW2"/>
</dbReference>